<gene>
    <name evidence="1" type="ORF">RO03_05840</name>
</gene>
<evidence type="ECO:0000313" key="2">
    <source>
        <dbReference type="Proteomes" id="UP000054800"/>
    </source>
</evidence>
<dbReference type="EMBL" id="LMVH01000001">
    <property type="protein sequence ID" value="KUL99049.1"/>
    <property type="molecule type" value="Genomic_DNA"/>
</dbReference>
<dbReference type="Pfam" id="PF10711">
    <property type="entry name" value="DUF2513"/>
    <property type="match status" value="1"/>
</dbReference>
<evidence type="ECO:0000313" key="1">
    <source>
        <dbReference type="EMBL" id="KUL99049.1"/>
    </source>
</evidence>
<evidence type="ECO:0008006" key="3">
    <source>
        <dbReference type="Google" id="ProtNLM"/>
    </source>
</evidence>
<sequence length="139" mass="16352">MFIMKMDPDCIRDILLQTEERFVIIPLPRLNFDTCKMEDPEPLPKEKYPYIYQYDMKKLTYHVELAAEMDFIKLNDLKDIYKIEDLTAQGHLLLADIRNEDVWSKTKDIAKKTGISSLDALKQIAVNVVSSMITNYFQR</sequence>
<dbReference type="InterPro" id="IPR019650">
    <property type="entry name" value="DUF2513"/>
</dbReference>
<dbReference type="AlphaFoldDB" id="A0A0X3Y1Z8"/>
<proteinExistence type="predicted"/>
<organism evidence="1 2">
    <name type="scientific">Fusobacterium nucleatum subsp. nucleatum</name>
    <dbReference type="NCBI Taxonomy" id="76856"/>
    <lineage>
        <taxon>Bacteria</taxon>
        <taxon>Fusobacteriati</taxon>
        <taxon>Fusobacteriota</taxon>
        <taxon>Fusobacteriia</taxon>
        <taxon>Fusobacteriales</taxon>
        <taxon>Fusobacteriaceae</taxon>
        <taxon>Fusobacterium</taxon>
    </lineage>
</organism>
<dbReference type="OrthoDB" id="6960201at2"/>
<name>A0A0X3Y1Z8_FUSNC</name>
<dbReference type="Proteomes" id="UP000054800">
    <property type="component" value="Unassembled WGS sequence"/>
</dbReference>
<protein>
    <recommendedName>
        <fullName evidence="3">DUF2513 domain-containing protein</fullName>
    </recommendedName>
</protein>
<accession>A0A0X3Y1Z8</accession>
<comment type="caution">
    <text evidence="1">The sequence shown here is derived from an EMBL/GenBank/DDBJ whole genome shotgun (WGS) entry which is preliminary data.</text>
</comment>
<reference evidence="1 2" key="1">
    <citation type="submission" date="2015-10" db="EMBL/GenBank/DDBJ databases">
        <authorList>
            <person name="Gilbert D.G."/>
        </authorList>
    </citation>
    <scope>NUCLEOTIDE SEQUENCE [LARGE SCALE GENOMIC DNA]</scope>
    <source>
        <strain evidence="1 2">ChDC F311</strain>
    </source>
</reference>